<proteinExistence type="predicted"/>
<dbReference type="OrthoDB" id="2456141at2"/>
<gene>
    <name evidence="1" type="ORF">SAMN05216225_103414</name>
</gene>
<keyword evidence="2" id="KW-1185">Reference proteome</keyword>
<dbReference type="RefSeq" id="WP_072891266.1">
    <property type="nucleotide sequence ID" value="NZ_FQVW01000034.1"/>
</dbReference>
<sequence>MKKTILITTLCAVVIIITGSFIAVNSKHNEIKENVKKSNPEVSAIESIRGVGGWMEPTSEYTLVVIMGGQTYRVWTRGDGELLDKVVIE</sequence>
<protein>
    <submittedName>
        <fullName evidence="1">Uncharacterized protein</fullName>
    </submittedName>
</protein>
<accession>A0A1M5JXK4</accession>
<evidence type="ECO:0000313" key="2">
    <source>
        <dbReference type="Proteomes" id="UP000183988"/>
    </source>
</evidence>
<name>A0A1M5JXK4_9BACI</name>
<dbReference type="Proteomes" id="UP000183988">
    <property type="component" value="Unassembled WGS sequence"/>
</dbReference>
<evidence type="ECO:0000313" key="1">
    <source>
        <dbReference type="EMBL" id="SHG45271.1"/>
    </source>
</evidence>
<dbReference type="STRING" id="930117.SAMN05216225_103414"/>
<dbReference type="EMBL" id="FQVW01000034">
    <property type="protein sequence ID" value="SHG45271.1"/>
    <property type="molecule type" value="Genomic_DNA"/>
</dbReference>
<reference evidence="1 2" key="1">
    <citation type="submission" date="2016-11" db="EMBL/GenBank/DDBJ databases">
        <authorList>
            <person name="Jaros S."/>
            <person name="Januszkiewicz K."/>
            <person name="Wedrychowicz H."/>
        </authorList>
    </citation>
    <scope>NUCLEOTIDE SEQUENCE [LARGE SCALE GENOMIC DNA]</scope>
    <source>
        <strain evidence="1 2">IBRC-M 10683</strain>
    </source>
</reference>
<dbReference type="AlphaFoldDB" id="A0A1M5JXK4"/>
<organism evidence="1 2">
    <name type="scientific">Ornithinibacillus halophilus</name>
    <dbReference type="NCBI Taxonomy" id="930117"/>
    <lineage>
        <taxon>Bacteria</taxon>
        <taxon>Bacillati</taxon>
        <taxon>Bacillota</taxon>
        <taxon>Bacilli</taxon>
        <taxon>Bacillales</taxon>
        <taxon>Bacillaceae</taxon>
        <taxon>Ornithinibacillus</taxon>
    </lineage>
</organism>